<keyword evidence="5 6" id="KW-0472">Membrane</keyword>
<dbReference type="Pfam" id="PF07690">
    <property type="entry name" value="MFS_1"/>
    <property type="match status" value="1"/>
</dbReference>
<gene>
    <name evidence="7" type="ORF">LX16_2083</name>
</gene>
<dbReference type="GO" id="GO:0005886">
    <property type="term" value="C:plasma membrane"/>
    <property type="evidence" value="ECO:0007669"/>
    <property type="project" value="UniProtKB-SubCell"/>
</dbReference>
<evidence type="ECO:0000313" key="8">
    <source>
        <dbReference type="Proteomes" id="UP000321617"/>
    </source>
</evidence>
<keyword evidence="2" id="KW-1003">Cell membrane</keyword>
<feature type="transmembrane region" description="Helical" evidence="6">
    <location>
        <begin position="115"/>
        <end position="135"/>
    </location>
</feature>
<dbReference type="Gene3D" id="1.20.1250.20">
    <property type="entry name" value="MFS general substrate transporter like domains"/>
    <property type="match status" value="1"/>
</dbReference>
<name>A0A562VEU6_9ACTN</name>
<proteinExistence type="predicted"/>
<dbReference type="InterPro" id="IPR036259">
    <property type="entry name" value="MFS_trans_sf"/>
</dbReference>
<comment type="caution">
    <text evidence="7">The sequence shown here is derived from an EMBL/GenBank/DDBJ whole genome shotgun (WGS) entry which is preliminary data.</text>
</comment>
<dbReference type="PANTHER" id="PTHR23513">
    <property type="entry name" value="INTEGRAL MEMBRANE EFFLUX PROTEIN-RELATED"/>
    <property type="match status" value="1"/>
</dbReference>
<feature type="transmembrane region" description="Helical" evidence="6">
    <location>
        <begin position="364"/>
        <end position="382"/>
    </location>
</feature>
<reference evidence="7 8" key="1">
    <citation type="journal article" date="2013" name="Stand. Genomic Sci.">
        <title>Genomic Encyclopedia of Type Strains, Phase I: The one thousand microbial genomes (KMG-I) project.</title>
        <authorList>
            <person name="Kyrpides N.C."/>
            <person name="Woyke T."/>
            <person name="Eisen J.A."/>
            <person name="Garrity G."/>
            <person name="Lilburn T.G."/>
            <person name="Beck B.J."/>
            <person name="Whitman W.B."/>
            <person name="Hugenholtz P."/>
            <person name="Klenk H.P."/>
        </authorList>
    </citation>
    <scope>NUCLEOTIDE SEQUENCE [LARGE SCALE GENOMIC DNA]</scope>
    <source>
        <strain evidence="7 8">DSM 45044</strain>
    </source>
</reference>
<dbReference type="AlphaFoldDB" id="A0A562VEU6"/>
<protein>
    <submittedName>
        <fullName evidence="7">Putative MFS family arabinose efflux permease</fullName>
    </submittedName>
</protein>
<feature type="transmembrane region" description="Helical" evidence="6">
    <location>
        <begin position="323"/>
        <end position="343"/>
    </location>
</feature>
<evidence type="ECO:0000256" key="2">
    <source>
        <dbReference type="ARBA" id="ARBA00022475"/>
    </source>
</evidence>
<evidence type="ECO:0000256" key="3">
    <source>
        <dbReference type="ARBA" id="ARBA00022692"/>
    </source>
</evidence>
<feature type="transmembrane region" description="Helical" evidence="6">
    <location>
        <begin position="56"/>
        <end position="76"/>
    </location>
</feature>
<evidence type="ECO:0000256" key="6">
    <source>
        <dbReference type="SAM" id="Phobius"/>
    </source>
</evidence>
<feature type="transmembrane region" description="Helical" evidence="6">
    <location>
        <begin position="299"/>
        <end position="317"/>
    </location>
</feature>
<dbReference type="Proteomes" id="UP000321617">
    <property type="component" value="Unassembled WGS sequence"/>
</dbReference>
<dbReference type="EMBL" id="VLLL01000005">
    <property type="protein sequence ID" value="TWJ16354.1"/>
    <property type="molecule type" value="Genomic_DNA"/>
</dbReference>
<keyword evidence="3 6" id="KW-0812">Transmembrane</keyword>
<evidence type="ECO:0000313" key="7">
    <source>
        <dbReference type="EMBL" id="TWJ16354.1"/>
    </source>
</evidence>
<keyword evidence="8" id="KW-1185">Reference proteome</keyword>
<evidence type="ECO:0000256" key="4">
    <source>
        <dbReference type="ARBA" id="ARBA00022989"/>
    </source>
</evidence>
<dbReference type="SUPFAM" id="SSF103473">
    <property type="entry name" value="MFS general substrate transporter"/>
    <property type="match status" value="1"/>
</dbReference>
<dbReference type="RefSeq" id="WP_211354381.1">
    <property type="nucleotide sequence ID" value="NZ_BAABIJ010000001.1"/>
</dbReference>
<keyword evidence="4 6" id="KW-1133">Transmembrane helix</keyword>
<feature type="transmembrane region" description="Helical" evidence="6">
    <location>
        <begin position="264"/>
        <end position="287"/>
    </location>
</feature>
<evidence type="ECO:0000256" key="5">
    <source>
        <dbReference type="ARBA" id="ARBA00023136"/>
    </source>
</evidence>
<dbReference type="CDD" id="cd06173">
    <property type="entry name" value="MFS_MefA_like"/>
    <property type="match status" value="1"/>
</dbReference>
<organism evidence="7 8">
    <name type="scientific">Stackebrandtia albiflava</name>
    <dbReference type="NCBI Taxonomy" id="406432"/>
    <lineage>
        <taxon>Bacteria</taxon>
        <taxon>Bacillati</taxon>
        <taxon>Actinomycetota</taxon>
        <taxon>Actinomycetes</taxon>
        <taxon>Glycomycetales</taxon>
        <taxon>Glycomycetaceae</taxon>
        <taxon>Stackebrandtia</taxon>
    </lineage>
</organism>
<feature type="transmembrane region" description="Helical" evidence="6">
    <location>
        <begin position="388"/>
        <end position="408"/>
    </location>
</feature>
<dbReference type="PANTHER" id="PTHR23513:SF6">
    <property type="entry name" value="MAJOR FACILITATOR SUPERFAMILY ASSOCIATED DOMAIN-CONTAINING PROTEIN"/>
    <property type="match status" value="1"/>
</dbReference>
<feature type="transmembrane region" description="Helical" evidence="6">
    <location>
        <begin position="236"/>
        <end position="258"/>
    </location>
</feature>
<sequence>MTTTLPHDGTATRRPLFRQPEFRRLFMSAALARFGSHVGHLALPLVAVVTLDASPWQVGLLGGLGTAAFLVVGLPAGAWVDRMRRRPLMITADLVRAALIVSIPIAWWFDALSMPHLYAVALAAGVATVFFDVAAQSLLPRLVTRPDLTSANSALVSLDSVANITGRGLGGHLVQWLTAPVALLTEAVGLLWSAACLARLRTHEPTPEPATERTRLRRDVGEGVRHVFGHPRLRPLAVGGVLVNLFMTMLLTIAPVLLVAERGLSASVLGGFLGLGGAAGLAGAALARRISARLGSSRAIWLVGALAAPGALCLPLLAVPDRWWLATPGWLLFAMAIGVDNVLKISYRQAATPDRLAGRMNATFRFLFTGVVTVGAVSAGAVGELYGATTVLWIAAAGLATSWLAVYFSPFRKSRDLPVE</sequence>
<comment type="subcellular location">
    <subcellularLocation>
        <location evidence="1">Cell membrane</location>
        <topology evidence="1">Multi-pass membrane protein</topology>
    </subcellularLocation>
</comment>
<dbReference type="InterPro" id="IPR011701">
    <property type="entry name" value="MFS"/>
</dbReference>
<feature type="transmembrane region" description="Helical" evidence="6">
    <location>
        <begin position="88"/>
        <end position="109"/>
    </location>
</feature>
<dbReference type="GO" id="GO:0022857">
    <property type="term" value="F:transmembrane transporter activity"/>
    <property type="evidence" value="ECO:0007669"/>
    <property type="project" value="InterPro"/>
</dbReference>
<accession>A0A562VEU6</accession>
<evidence type="ECO:0000256" key="1">
    <source>
        <dbReference type="ARBA" id="ARBA00004651"/>
    </source>
</evidence>